<sequence>WSLTNIPPFTLAFWRFFLASIFLGVYLIATKQCAIPTLNKKHWFKLFWYSLTGITLNIIFFFLGLQLTLSLNAPVIASAQPLLIFLVAPFLLDETVTKRKIIGMVVGTIGVAAIVFEPIYYNGLDGNFIGNLYLVLATVFAVLATLTGRRLFHDQNPLVLTFWAFIIGGLSFLPLATFEFGRNPLLYQAIDIKGFTGIALRSWHSSCSTSRSRFLLSSVHYVSSGVYLLPKEGSTITHSTN</sequence>
<keyword evidence="5 6" id="KW-0472">Membrane</keyword>
<name>A0A0G1GHJ0_9BACT</name>
<feature type="transmembrane region" description="Helical" evidence="6">
    <location>
        <begin position="12"/>
        <end position="34"/>
    </location>
</feature>
<evidence type="ECO:0000256" key="1">
    <source>
        <dbReference type="ARBA" id="ARBA00004651"/>
    </source>
</evidence>
<evidence type="ECO:0000256" key="6">
    <source>
        <dbReference type="SAM" id="Phobius"/>
    </source>
</evidence>
<reference evidence="8 9" key="1">
    <citation type="journal article" date="2015" name="Nature">
        <title>rRNA introns, odd ribosomes, and small enigmatic genomes across a large radiation of phyla.</title>
        <authorList>
            <person name="Brown C.T."/>
            <person name="Hug L.A."/>
            <person name="Thomas B.C."/>
            <person name="Sharon I."/>
            <person name="Castelle C.J."/>
            <person name="Singh A."/>
            <person name="Wilkins M.J."/>
            <person name="Williams K.H."/>
            <person name="Banfield J.F."/>
        </authorList>
    </citation>
    <scope>NUCLEOTIDE SEQUENCE [LARGE SCALE GENOMIC DNA]</scope>
</reference>
<comment type="caution">
    <text evidence="8">The sequence shown here is derived from an EMBL/GenBank/DDBJ whole genome shotgun (WGS) entry which is preliminary data.</text>
</comment>
<organism evidence="8 9">
    <name type="scientific">Candidatus Gottesmanbacteria bacterium GW2011_GWB1_44_11c</name>
    <dbReference type="NCBI Taxonomy" id="1618447"/>
    <lineage>
        <taxon>Bacteria</taxon>
        <taxon>Candidatus Gottesmaniibacteriota</taxon>
    </lineage>
</organism>
<evidence type="ECO:0000256" key="5">
    <source>
        <dbReference type="ARBA" id="ARBA00023136"/>
    </source>
</evidence>
<dbReference type="GO" id="GO:0005886">
    <property type="term" value="C:plasma membrane"/>
    <property type="evidence" value="ECO:0007669"/>
    <property type="project" value="UniProtKB-SubCell"/>
</dbReference>
<gene>
    <name evidence="8" type="ORF">UW22_C0076G0007</name>
</gene>
<dbReference type="EMBL" id="LCHM01000076">
    <property type="protein sequence ID" value="KKT34416.1"/>
    <property type="molecule type" value="Genomic_DNA"/>
</dbReference>
<feature type="transmembrane region" description="Helical" evidence="6">
    <location>
        <begin position="158"/>
        <end position="178"/>
    </location>
</feature>
<dbReference type="InterPro" id="IPR000620">
    <property type="entry name" value="EamA_dom"/>
</dbReference>
<dbReference type="SUPFAM" id="SSF103481">
    <property type="entry name" value="Multidrug resistance efflux transporter EmrE"/>
    <property type="match status" value="1"/>
</dbReference>
<comment type="subcellular location">
    <subcellularLocation>
        <location evidence="1">Cell membrane</location>
        <topology evidence="1">Multi-pass membrane protein</topology>
    </subcellularLocation>
</comment>
<dbReference type="AlphaFoldDB" id="A0A0G1GHJ0"/>
<keyword evidence="3 6" id="KW-0812">Transmembrane</keyword>
<feature type="transmembrane region" description="Helical" evidence="6">
    <location>
        <begin position="46"/>
        <end position="65"/>
    </location>
</feature>
<keyword evidence="4 6" id="KW-1133">Transmembrane helix</keyword>
<evidence type="ECO:0000259" key="7">
    <source>
        <dbReference type="Pfam" id="PF00892"/>
    </source>
</evidence>
<dbReference type="InterPro" id="IPR050638">
    <property type="entry name" value="AA-Vitamin_Transporters"/>
</dbReference>
<feature type="transmembrane region" description="Helical" evidence="6">
    <location>
        <begin position="71"/>
        <end position="92"/>
    </location>
</feature>
<evidence type="ECO:0000313" key="8">
    <source>
        <dbReference type="EMBL" id="KKT34416.1"/>
    </source>
</evidence>
<feature type="domain" description="EamA" evidence="7">
    <location>
        <begin position="3"/>
        <end position="115"/>
    </location>
</feature>
<keyword evidence="2" id="KW-1003">Cell membrane</keyword>
<feature type="transmembrane region" description="Helical" evidence="6">
    <location>
        <begin position="127"/>
        <end position="146"/>
    </location>
</feature>
<protein>
    <recommendedName>
        <fullName evidence="7">EamA domain-containing protein</fullName>
    </recommendedName>
</protein>
<evidence type="ECO:0000256" key="4">
    <source>
        <dbReference type="ARBA" id="ARBA00022989"/>
    </source>
</evidence>
<evidence type="ECO:0000313" key="9">
    <source>
        <dbReference type="Proteomes" id="UP000034617"/>
    </source>
</evidence>
<proteinExistence type="predicted"/>
<evidence type="ECO:0000256" key="2">
    <source>
        <dbReference type="ARBA" id="ARBA00022475"/>
    </source>
</evidence>
<dbReference type="InterPro" id="IPR037185">
    <property type="entry name" value="EmrE-like"/>
</dbReference>
<dbReference type="Proteomes" id="UP000034617">
    <property type="component" value="Unassembled WGS sequence"/>
</dbReference>
<evidence type="ECO:0000256" key="3">
    <source>
        <dbReference type="ARBA" id="ARBA00022692"/>
    </source>
</evidence>
<dbReference type="PANTHER" id="PTHR32322">
    <property type="entry name" value="INNER MEMBRANE TRANSPORTER"/>
    <property type="match status" value="1"/>
</dbReference>
<feature type="domain" description="EamA" evidence="7">
    <location>
        <begin position="129"/>
        <end position="184"/>
    </location>
</feature>
<dbReference type="Pfam" id="PF00892">
    <property type="entry name" value="EamA"/>
    <property type="match status" value="2"/>
</dbReference>
<accession>A0A0G1GHJ0</accession>
<feature type="transmembrane region" description="Helical" evidence="6">
    <location>
        <begin position="101"/>
        <end position="121"/>
    </location>
</feature>
<dbReference type="Gene3D" id="1.10.3730.20">
    <property type="match status" value="1"/>
</dbReference>
<dbReference type="PANTHER" id="PTHR32322:SF18">
    <property type="entry name" value="S-ADENOSYLMETHIONINE_S-ADENOSYLHOMOCYSTEINE TRANSPORTER"/>
    <property type="match status" value="1"/>
</dbReference>
<feature type="non-terminal residue" evidence="8">
    <location>
        <position position="1"/>
    </location>
</feature>